<organism evidence="1 2">
    <name type="scientific">Penicillium hordei</name>
    <dbReference type="NCBI Taxonomy" id="40994"/>
    <lineage>
        <taxon>Eukaryota</taxon>
        <taxon>Fungi</taxon>
        <taxon>Dikarya</taxon>
        <taxon>Ascomycota</taxon>
        <taxon>Pezizomycotina</taxon>
        <taxon>Eurotiomycetes</taxon>
        <taxon>Eurotiomycetidae</taxon>
        <taxon>Eurotiales</taxon>
        <taxon>Aspergillaceae</taxon>
        <taxon>Penicillium</taxon>
    </lineage>
</organism>
<dbReference type="AlphaFoldDB" id="A0AAD6EDH8"/>
<comment type="caution">
    <text evidence="1">The sequence shown here is derived from an EMBL/GenBank/DDBJ whole genome shotgun (WGS) entry which is preliminary data.</text>
</comment>
<dbReference type="RefSeq" id="XP_056755756.1">
    <property type="nucleotide sequence ID" value="XM_056896008.1"/>
</dbReference>
<evidence type="ECO:0000313" key="1">
    <source>
        <dbReference type="EMBL" id="KAJ5608332.1"/>
    </source>
</evidence>
<evidence type="ECO:0000313" key="2">
    <source>
        <dbReference type="Proteomes" id="UP001213799"/>
    </source>
</evidence>
<gene>
    <name evidence="1" type="ORF">N7537_004951</name>
</gene>
<proteinExistence type="predicted"/>
<accession>A0AAD6EDH8</accession>
<reference evidence="1" key="2">
    <citation type="submission" date="2023-01" db="EMBL/GenBank/DDBJ databases">
        <authorList>
            <person name="Petersen C."/>
        </authorList>
    </citation>
    <scope>NUCLEOTIDE SEQUENCE</scope>
    <source>
        <strain evidence="1">IBT 12815</strain>
    </source>
</reference>
<name>A0AAD6EDH8_9EURO</name>
<dbReference type="EMBL" id="JAQJAE010000002">
    <property type="protein sequence ID" value="KAJ5608332.1"/>
    <property type="molecule type" value="Genomic_DNA"/>
</dbReference>
<dbReference type="GeneID" id="81586250"/>
<dbReference type="Proteomes" id="UP001213799">
    <property type="component" value="Unassembled WGS sequence"/>
</dbReference>
<keyword evidence="2" id="KW-1185">Reference proteome</keyword>
<sequence length="121" mass="13217">MPDSTLLKVAGYGSLLVAIKHATAGKEFQCLRQFRELPNIAYTRSTVGWYQGSAYLVLTALLNLSWAKNPESLREPLQRTMAALLVLIAWASSAWYLKRGVKSSGVLTAVAGILQAWAAVH</sequence>
<protein>
    <submittedName>
        <fullName evidence="1">Uncharacterized protein</fullName>
    </submittedName>
</protein>
<reference evidence="1" key="1">
    <citation type="journal article" date="2023" name="IMA Fungus">
        <title>Comparative genomic study of the Penicillium genus elucidates a diverse pangenome and 15 lateral gene transfer events.</title>
        <authorList>
            <person name="Petersen C."/>
            <person name="Sorensen T."/>
            <person name="Nielsen M.R."/>
            <person name="Sondergaard T.E."/>
            <person name="Sorensen J.L."/>
            <person name="Fitzpatrick D.A."/>
            <person name="Frisvad J.C."/>
            <person name="Nielsen K.L."/>
        </authorList>
    </citation>
    <scope>NUCLEOTIDE SEQUENCE</scope>
    <source>
        <strain evidence="1">IBT 12815</strain>
    </source>
</reference>